<keyword evidence="4" id="KW-1003">Cell membrane</keyword>
<dbReference type="CDD" id="cd03257">
    <property type="entry name" value="ABC_NikE_OppD_transporters"/>
    <property type="match status" value="2"/>
</dbReference>
<evidence type="ECO:0000256" key="5">
    <source>
        <dbReference type="ARBA" id="ARBA00022741"/>
    </source>
</evidence>
<evidence type="ECO:0000256" key="7">
    <source>
        <dbReference type="ARBA" id="ARBA00023136"/>
    </source>
</evidence>
<dbReference type="NCBIfam" id="NF008453">
    <property type="entry name" value="PRK11308.1"/>
    <property type="match status" value="2"/>
</dbReference>
<keyword evidence="11" id="KW-1185">Reference proteome</keyword>
<dbReference type="InterPro" id="IPR027417">
    <property type="entry name" value="P-loop_NTPase"/>
</dbReference>
<dbReference type="Pfam" id="PF00005">
    <property type="entry name" value="ABC_tran"/>
    <property type="match status" value="2"/>
</dbReference>
<keyword evidence="6 10" id="KW-0067">ATP-binding</keyword>
<keyword evidence="5" id="KW-0547">Nucleotide-binding</keyword>
<comment type="subcellular location">
    <subcellularLocation>
        <location evidence="1">Cell membrane</location>
        <topology evidence="1">Peripheral membrane protein</topology>
    </subcellularLocation>
</comment>
<evidence type="ECO:0000256" key="4">
    <source>
        <dbReference type="ARBA" id="ARBA00022475"/>
    </source>
</evidence>
<evidence type="ECO:0000256" key="6">
    <source>
        <dbReference type="ARBA" id="ARBA00022840"/>
    </source>
</evidence>
<dbReference type="InterPro" id="IPR003439">
    <property type="entry name" value="ABC_transporter-like_ATP-bd"/>
</dbReference>
<dbReference type="Proteomes" id="UP001598673">
    <property type="component" value="Unassembled WGS sequence"/>
</dbReference>
<dbReference type="SUPFAM" id="SSF52540">
    <property type="entry name" value="P-loop containing nucleoside triphosphate hydrolases"/>
    <property type="match status" value="2"/>
</dbReference>
<feature type="region of interest" description="Disordered" evidence="8">
    <location>
        <begin position="261"/>
        <end position="282"/>
    </location>
</feature>
<dbReference type="NCBIfam" id="NF007739">
    <property type="entry name" value="PRK10419.1"/>
    <property type="match status" value="2"/>
</dbReference>
<dbReference type="Gene3D" id="3.40.50.300">
    <property type="entry name" value="P-loop containing nucleotide triphosphate hydrolases"/>
    <property type="match status" value="2"/>
</dbReference>
<reference evidence="10 11" key="1">
    <citation type="submission" date="2024-09" db="EMBL/GenBank/DDBJ databases">
        <title>The Natural Products Discovery Center: Release of the First 8490 Sequenced Strains for Exploring Actinobacteria Biosynthetic Diversity.</title>
        <authorList>
            <person name="Kalkreuter E."/>
            <person name="Kautsar S.A."/>
            <person name="Yang D."/>
            <person name="Bader C.D."/>
            <person name="Teijaro C.N."/>
            <person name="Fluegel L."/>
            <person name="Davis C.M."/>
            <person name="Simpson J.R."/>
            <person name="Lauterbach L."/>
            <person name="Steele A.D."/>
            <person name="Gui C."/>
            <person name="Meng S."/>
            <person name="Li G."/>
            <person name="Viehrig K."/>
            <person name="Ye F."/>
            <person name="Su P."/>
            <person name="Kiefer A.F."/>
            <person name="Nichols A."/>
            <person name="Cepeda A.J."/>
            <person name="Yan W."/>
            <person name="Fan B."/>
            <person name="Jiang Y."/>
            <person name="Adhikari A."/>
            <person name="Zheng C.-J."/>
            <person name="Schuster L."/>
            <person name="Cowan T.M."/>
            <person name="Smanski M.J."/>
            <person name="Chevrette M.G."/>
            <person name="De Carvalho L.P.S."/>
            <person name="Shen B."/>
        </authorList>
    </citation>
    <scope>NUCLEOTIDE SEQUENCE [LARGE SCALE GENOMIC DNA]</scope>
    <source>
        <strain evidence="10 11">NPDC060353</strain>
    </source>
</reference>
<name>A0ABW6G4L5_9PSEU</name>
<dbReference type="InterPro" id="IPR003593">
    <property type="entry name" value="AAA+_ATPase"/>
</dbReference>
<dbReference type="GO" id="GO:0005524">
    <property type="term" value="F:ATP binding"/>
    <property type="evidence" value="ECO:0007669"/>
    <property type="project" value="UniProtKB-KW"/>
</dbReference>
<evidence type="ECO:0000259" key="9">
    <source>
        <dbReference type="PROSITE" id="PS50893"/>
    </source>
</evidence>
<keyword evidence="3" id="KW-0813">Transport</keyword>
<organism evidence="10 11">
    <name type="scientific">Prauserella salsuginis</name>
    <dbReference type="NCBI Taxonomy" id="387889"/>
    <lineage>
        <taxon>Bacteria</taxon>
        <taxon>Bacillati</taxon>
        <taxon>Actinomycetota</taxon>
        <taxon>Actinomycetes</taxon>
        <taxon>Pseudonocardiales</taxon>
        <taxon>Pseudonocardiaceae</taxon>
        <taxon>Prauserella</taxon>
        <taxon>Prauserella salsuginis group</taxon>
    </lineage>
</organism>
<dbReference type="InterPro" id="IPR017871">
    <property type="entry name" value="ABC_transporter-like_CS"/>
</dbReference>
<evidence type="ECO:0000256" key="2">
    <source>
        <dbReference type="ARBA" id="ARBA00005417"/>
    </source>
</evidence>
<dbReference type="PANTHER" id="PTHR43297">
    <property type="entry name" value="OLIGOPEPTIDE TRANSPORT ATP-BINDING PROTEIN APPD"/>
    <property type="match status" value="1"/>
</dbReference>
<dbReference type="PROSITE" id="PS50893">
    <property type="entry name" value="ABC_TRANSPORTER_2"/>
    <property type="match status" value="2"/>
</dbReference>
<evidence type="ECO:0000313" key="11">
    <source>
        <dbReference type="Proteomes" id="UP001598673"/>
    </source>
</evidence>
<keyword evidence="7" id="KW-0472">Membrane</keyword>
<evidence type="ECO:0000256" key="1">
    <source>
        <dbReference type="ARBA" id="ARBA00004202"/>
    </source>
</evidence>
<protein>
    <submittedName>
        <fullName evidence="10">Dipeptide ABC transporter ATP-binding protein</fullName>
    </submittedName>
</protein>
<accession>A0ABW6G4L5</accession>
<dbReference type="PROSITE" id="PS00211">
    <property type="entry name" value="ABC_TRANSPORTER_1"/>
    <property type="match status" value="2"/>
</dbReference>
<comment type="caution">
    <text evidence="10">The sequence shown here is derived from an EMBL/GenBank/DDBJ whole genome shotgun (WGS) entry which is preliminary data.</text>
</comment>
<proteinExistence type="inferred from homology"/>
<dbReference type="RefSeq" id="WP_258935733.1">
    <property type="nucleotide sequence ID" value="NZ_JANBBF010000008.1"/>
</dbReference>
<dbReference type="InterPro" id="IPR013563">
    <property type="entry name" value="Oligopep_ABC_C"/>
</dbReference>
<feature type="domain" description="ABC transporter" evidence="9">
    <location>
        <begin position="289"/>
        <end position="530"/>
    </location>
</feature>
<gene>
    <name evidence="10" type="ORF">ACFWGY_12350</name>
</gene>
<dbReference type="EMBL" id="JBHXCV010000006">
    <property type="protein sequence ID" value="MFD6794122.1"/>
    <property type="molecule type" value="Genomic_DNA"/>
</dbReference>
<dbReference type="InterPro" id="IPR050388">
    <property type="entry name" value="ABC_Ni/Peptide_Import"/>
</dbReference>
<dbReference type="Pfam" id="PF08352">
    <property type="entry name" value="oligo_HPY"/>
    <property type="match status" value="2"/>
</dbReference>
<evidence type="ECO:0000313" key="10">
    <source>
        <dbReference type="EMBL" id="MFD6794122.1"/>
    </source>
</evidence>
<evidence type="ECO:0000256" key="8">
    <source>
        <dbReference type="SAM" id="MobiDB-lite"/>
    </source>
</evidence>
<sequence>MTSLLELQDLGVTYRTGEGDLEAVRGVDLTLQPGETLGIAGESGSGKSTVVASVLRLLPKSATVTGRVLLDGEDVGAMRWGRLRAARWSEASVVFQGAMHALNPVQRIGRQIAEPLRLHTGASETEIDARVRELLEQVDLPAAKARAYPHELSGGQKQRVMIAMALACDPRLVIADEPTTALDVIVQAQVLDLLGRLVAERGIGLVFITHDLSVLAATCSRIAVMYQGRIVETGDAKDVITAPRHEHTQALAAAFPEVGDPASRYAPATSEPLPQEGERDPQQPVLLSARELRVHFRDRTGTTVAAVDGVDLDVRRDEIVALVGQSGSGKTTLARTLLGLQRPTSGEVHYDGRPVPTSSSGLRDYRRHVQLVLQDPSSALNPRHTVYESVAEGPRIHRLGGDEHDLVVAALEAAELRPAAQYLTRLPHELSGGQRQRVVIAGALALNPSVLVADEPVASLDASVRGEILGLLLRLRRQLGLAGLVITHDLGLAWNIADRVAVMYRGELVEVGPVDQVLLEPNHEYTKALLAALPSPGPDDARYTG</sequence>
<dbReference type="SMART" id="SM00382">
    <property type="entry name" value="AAA"/>
    <property type="match status" value="2"/>
</dbReference>
<feature type="domain" description="ABC transporter" evidence="9">
    <location>
        <begin position="5"/>
        <end position="252"/>
    </location>
</feature>
<dbReference type="PANTHER" id="PTHR43297:SF2">
    <property type="entry name" value="DIPEPTIDE TRANSPORT ATP-BINDING PROTEIN DPPD"/>
    <property type="match status" value="1"/>
</dbReference>
<comment type="similarity">
    <text evidence="2">Belongs to the ABC transporter superfamily.</text>
</comment>
<evidence type="ECO:0000256" key="3">
    <source>
        <dbReference type="ARBA" id="ARBA00022448"/>
    </source>
</evidence>